<dbReference type="EMBL" id="CP016248">
    <property type="protein sequence ID" value="ANQ08772.1"/>
    <property type="molecule type" value="Genomic_DNA"/>
</dbReference>
<sequence>MQEIFINLMKTLKGEQPGIATNCETGMDKDGQDYEVWGSEEKELCKAMLKVMLYTNGLTQNFAVRNKVDGEDIVDTYLRCLVGTTVLVDLYGEHCLFNKVIEHVSGMVGGTVKDLHQRQMTDEECSRFSVQNAQIGGKLISKTIGDWIETGRWKINGKVDKYGLVMKDAKSCNGSEASERARKETRGENIKKEREDIQEKVSGIKEIMKKGETLSKEAADQVVKKMDPNDSEDEMRRKLESEIQSRVKEDKAETQKAALSSNPKQVGEDCKGRSGLCEKAKCVIGKWKTNGRGKNEDELWGDISRSATNMFTEISKSGTNIPTYCTDSNPSSRRVTAPEKKACQYINSGLEHIYKLQEEDEDKEHKKDNRAFKQTMLCFVLNVYADMLKKEVKSPCEVSEQTIQQAFKEGINKKGEWCKDNCVKCERYEKYTECQINSGKIGDKLKTMIGEDTNVKETLNTISSINNLCHRSQCVITQWTRDKRDERSKTMGQGKGTAWERESWDDIKLRINPFATAMLQTEPSVDALCKKVQNGNEEACKQIVAGLKHVYSTQGKKNGETNAKENNRLFKQTMSCFILNVYAELIKEKCQNIKNDMQEFFNVRTDLHTTECKGGDTCNQCKWEECKNIKVGNGELWGRIKGELQNNGQITQALEKICPKNTDAAGNSTQDTTQRVHIPSAAPASAAAGPVATKTSPEPNTKTTESTLGTKDDVTSQGKKAKDADGPVGPPLDEDISVLHTRTSEDEQEDVWIKMNSDPEVPNSVKGPEGQGPNGQASPIPTNQAPGMNNKGGNKEKRKEERKEQVCTLWVYTKEKKKEKEEKN</sequence>
<feature type="domain" description="Schizont-infected cell agglutination extracellular beta" evidence="2">
    <location>
        <begin position="276"/>
        <end position="436"/>
    </location>
</feature>
<feature type="domain" description="Schizont-infected cell agglutination extracellular alpha" evidence="3">
    <location>
        <begin position="1"/>
        <end position="147"/>
    </location>
</feature>
<dbReference type="RefSeq" id="XP_019915467.1">
    <property type="nucleotide sequence ID" value="XM_020059850.1"/>
</dbReference>
<evidence type="ECO:0000313" key="4">
    <source>
        <dbReference type="EMBL" id="ANQ08772.1"/>
    </source>
</evidence>
<name>A0A1B1E158_9APIC</name>
<dbReference type="Pfam" id="PF12878">
    <property type="entry name" value="SICA_beta"/>
    <property type="match status" value="2"/>
</dbReference>
<reference evidence="5" key="1">
    <citation type="submission" date="2016-06" db="EMBL/GenBank/DDBJ databases">
        <title>First high quality genome sequence of Plasmodium coatneyi using continuous long reads from single molecule, real-time sequencing.</title>
        <authorList>
            <person name="Chien J.-T."/>
            <person name="Pakala S.B."/>
            <person name="Geraldo J.A."/>
            <person name="Lapp S.A."/>
            <person name="Barnwell J.W."/>
            <person name="Kissinger J.C."/>
            <person name="Galinski M.R."/>
            <person name="Humphrey J.C."/>
        </authorList>
    </citation>
    <scope>NUCLEOTIDE SEQUENCE [LARGE SCALE GENOMIC DNA]</scope>
    <source>
        <strain evidence="5">Hackeri</strain>
    </source>
</reference>
<evidence type="ECO:0000259" key="2">
    <source>
        <dbReference type="Pfam" id="PF12878"/>
    </source>
</evidence>
<evidence type="ECO:0000313" key="5">
    <source>
        <dbReference type="Proteomes" id="UP000092716"/>
    </source>
</evidence>
<dbReference type="Proteomes" id="UP000092716">
    <property type="component" value="Chromosome 10"/>
</dbReference>
<feature type="region of interest" description="Disordered" evidence="1">
    <location>
        <begin position="215"/>
        <end position="270"/>
    </location>
</feature>
<evidence type="ECO:0000259" key="3">
    <source>
        <dbReference type="Pfam" id="PF12887"/>
    </source>
</evidence>
<feature type="compositionally biased region" description="Polar residues" evidence="1">
    <location>
        <begin position="693"/>
        <end position="709"/>
    </location>
</feature>
<accession>A0A1B1E158</accession>
<organism evidence="4 5">
    <name type="scientific">Plasmodium coatneyi</name>
    <dbReference type="NCBI Taxonomy" id="208452"/>
    <lineage>
        <taxon>Eukaryota</taxon>
        <taxon>Sar</taxon>
        <taxon>Alveolata</taxon>
        <taxon>Apicomplexa</taxon>
        <taxon>Aconoidasida</taxon>
        <taxon>Haemosporida</taxon>
        <taxon>Plasmodiidae</taxon>
        <taxon>Plasmodium</taxon>
    </lineage>
</organism>
<evidence type="ECO:0000256" key="1">
    <source>
        <dbReference type="SAM" id="MobiDB-lite"/>
    </source>
</evidence>
<keyword evidence="5" id="KW-1185">Reference proteome</keyword>
<feature type="compositionally biased region" description="Polar residues" evidence="1">
    <location>
        <begin position="774"/>
        <end position="787"/>
    </location>
</feature>
<feature type="compositionally biased region" description="Basic and acidic residues" evidence="1">
    <location>
        <begin position="710"/>
        <end position="725"/>
    </location>
</feature>
<dbReference type="InterPro" id="IPR024285">
    <property type="entry name" value="SICA_extracell_b"/>
</dbReference>
<proteinExistence type="predicted"/>
<dbReference type="KEGG" id="pcot:PCOAH_00030490"/>
<protein>
    <submittedName>
        <fullName evidence="4">SICA antigen</fullName>
    </submittedName>
</protein>
<feature type="compositionally biased region" description="Basic and acidic residues" evidence="1">
    <location>
        <begin position="813"/>
        <end position="824"/>
    </location>
</feature>
<feature type="region of interest" description="Disordered" evidence="1">
    <location>
        <begin position="680"/>
        <end position="824"/>
    </location>
</feature>
<gene>
    <name evidence="4" type="ORF">PCOAH_00030490</name>
</gene>
<feature type="domain" description="Schizont-infected cell agglutination extracellular beta" evidence="2">
    <location>
        <begin position="467"/>
        <end position="625"/>
    </location>
</feature>
<dbReference type="GeneID" id="30909780"/>
<dbReference type="AlphaFoldDB" id="A0A1B1E158"/>
<dbReference type="VEuPathDB" id="PlasmoDB:PCOAH_00030490"/>
<feature type="compositionally biased region" description="Basic and acidic residues" evidence="1">
    <location>
        <begin position="215"/>
        <end position="254"/>
    </location>
</feature>
<feature type="compositionally biased region" description="Basic and acidic residues" evidence="1">
    <location>
        <begin position="793"/>
        <end position="805"/>
    </location>
</feature>
<dbReference type="Pfam" id="PF12887">
    <property type="entry name" value="SICA_alpha"/>
    <property type="match status" value="1"/>
</dbReference>
<dbReference type="InterPro" id="IPR024290">
    <property type="entry name" value="SICA_extracell_a"/>
</dbReference>
<dbReference type="OrthoDB" id="10689041at2759"/>